<comment type="caution">
    <text evidence="5">The sequence shown here is derived from an EMBL/GenBank/DDBJ whole genome shotgun (WGS) entry which is preliminary data.</text>
</comment>
<reference evidence="5" key="1">
    <citation type="submission" date="2022-07" db="EMBL/GenBank/DDBJ databases">
        <title>Phylogenomic reconstructions and comparative analyses of Kickxellomycotina fungi.</title>
        <authorList>
            <person name="Reynolds N.K."/>
            <person name="Stajich J.E."/>
            <person name="Barry K."/>
            <person name="Grigoriev I.V."/>
            <person name="Crous P."/>
            <person name="Smith M.E."/>
        </authorList>
    </citation>
    <scope>NUCLEOTIDE SEQUENCE</scope>
    <source>
        <strain evidence="5">NBRC 105413</strain>
    </source>
</reference>
<feature type="repeat" description="WD" evidence="3">
    <location>
        <begin position="302"/>
        <end position="333"/>
    </location>
</feature>
<name>A0A9W8CJ54_9FUNG</name>
<sequence>MAKIPVTRAPELLPKLHLQTSALFELGGDVYVYDTVLTDIGIAASGSNCTVKFYDHNTLQEKSKVTYHSDQITQIQARENSFQSCSLDGQVAIWDLRQSLTASPALTFRSQDPVLSFDISSDDRLLASGSRLDEGYHVARMHFWDVRAAGSQPMHTFENSHSDDITQIHFNKHDGSQMLSGSTDGLLCTYNVNETDEDEALLFVANTGASLAHCGYFGPESQFIYAHSDMETLQLWTDDASLLADFGDVRTIGESGIPVDYMAAFRYCPSEQRLYMAAGTNGGDLHLLHVGAGSLEHVEVLAAGHAGIVRGFTWDLDGGWAVSGGEDGRLSLWTRQEPPKPVQPFASSSGSNSGSGSGSAFKSESTPRTRFSPY</sequence>
<proteinExistence type="predicted"/>
<dbReference type="PROSITE" id="PS50294">
    <property type="entry name" value="WD_REPEATS_REGION"/>
    <property type="match status" value="1"/>
</dbReference>
<keyword evidence="2" id="KW-0677">Repeat</keyword>
<evidence type="ECO:0000256" key="3">
    <source>
        <dbReference type="PROSITE-ProRule" id="PRU00221"/>
    </source>
</evidence>
<dbReference type="Gene3D" id="2.130.10.10">
    <property type="entry name" value="YVTN repeat-like/Quinoprotein amine dehydrogenase"/>
    <property type="match status" value="2"/>
</dbReference>
<dbReference type="InterPro" id="IPR015943">
    <property type="entry name" value="WD40/YVTN_repeat-like_dom_sf"/>
</dbReference>
<dbReference type="SUPFAM" id="SSF50978">
    <property type="entry name" value="WD40 repeat-like"/>
    <property type="match status" value="1"/>
</dbReference>
<evidence type="ECO:0008006" key="7">
    <source>
        <dbReference type="Google" id="ProtNLM"/>
    </source>
</evidence>
<protein>
    <recommendedName>
        <fullName evidence="7">WD repeat-containing protein 89</fullName>
    </recommendedName>
</protein>
<keyword evidence="1 3" id="KW-0853">WD repeat</keyword>
<evidence type="ECO:0000313" key="5">
    <source>
        <dbReference type="EMBL" id="KAJ1643890.1"/>
    </source>
</evidence>
<dbReference type="InterPro" id="IPR036322">
    <property type="entry name" value="WD40_repeat_dom_sf"/>
</dbReference>
<dbReference type="Pfam" id="PF00400">
    <property type="entry name" value="WD40"/>
    <property type="match status" value="2"/>
</dbReference>
<dbReference type="InterPro" id="IPR001680">
    <property type="entry name" value="WD40_rpt"/>
</dbReference>
<evidence type="ECO:0000256" key="2">
    <source>
        <dbReference type="ARBA" id="ARBA00022737"/>
    </source>
</evidence>
<organism evidence="5 6">
    <name type="scientific">Coemansia asiatica</name>
    <dbReference type="NCBI Taxonomy" id="1052880"/>
    <lineage>
        <taxon>Eukaryota</taxon>
        <taxon>Fungi</taxon>
        <taxon>Fungi incertae sedis</taxon>
        <taxon>Zoopagomycota</taxon>
        <taxon>Kickxellomycotina</taxon>
        <taxon>Kickxellomycetes</taxon>
        <taxon>Kickxellales</taxon>
        <taxon>Kickxellaceae</taxon>
        <taxon>Coemansia</taxon>
    </lineage>
</organism>
<dbReference type="AlphaFoldDB" id="A0A9W8CJ54"/>
<dbReference type="PANTHER" id="PTHR22889:SF0">
    <property type="entry name" value="WD REPEAT-CONTAINING PROTEIN 89"/>
    <property type="match status" value="1"/>
</dbReference>
<dbReference type="Proteomes" id="UP001145021">
    <property type="component" value="Unassembled WGS sequence"/>
</dbReference>
<keyword evidence="6" id="KW-1185">Reference proteome</keyword>
<evidence type="ECO:0000313" key="6">
    <source>
        <dbReference type="Proteomes" id="UP001145021"/>
    </source>
</evidence>
<accession>A0A9W8CJ54</accession>
<gene>
    <name evidence="5" type="ORF">LPJ64_004381</name>
</gene>
<evidence type="ECO:0000256" key="1">
    <source>
        <dbReference type="ARBA" id="ARBA00022574"/>
    </source>
</evidence>
<dbReference type="SMART" id="SM00320">
    <property type="entry name" value="WD40"/>
    <property type="match status" value="5"/>
</dbReference>
<feature type="region of interest" description="Disordered" evidence="4">
    <location>
        <begin position="330"/>
        <end position="374"/>
    </location>
</feature>
<feature type="compositionally biased region" description="Polar residues" evidence="4">
    <location>
        <begin position="360"/>
        <end position="374"/>
    </location>
</feature>
<dbReference type="PANTHER" id="PTHR22889">
    <property type="entry name" value="WD REPEAT-CONTAINING PROTEIN 89"/>
    <property type="match status" value="1"/>
</dbReference>
<dbReference type="EMBL" id="JANBOH010000210">
    <property type="protein sequence ID" value="KAJ1643890.1"/>
    <property type="molecule type" value="Genomic_DNA"/>
</dbReference>
<dbReference type="InterPro" id="IPR039328">
    <property type="entry name" value="WDR89"/>
</dbReference>
<evidence type="ECO:0000256" key="4">
    <source>
        <dbReference type="SAM" id="MobiDB-lite"/>
    </source>
</evidence>
<dbReference type="PROSITE" id="PS50082">
    <property type="entry name" value="WD_REPEATS_2"/>
    <property type="match status" value="1"/>
</dbReference>